<sequence>MAKREIAIVYDWMDSWGGVERMLLILNEMFPEAKWYTSYVDEERAQWVRKLKVKTSFIQSLPSFIKKSRILSLPFYPYAFESFDLKGYDLVISVTSSFAKSVITGPGTRHICILLTPTRWLWSHGEMYDLGCTNFDLCNPIKSWVVRKMQAWDMVAASRPDKIISISQTVADRCLKYYDRKSEVVYPPFDIEYWKSVKRKTCNAKRLFFNEYYLIVSRLEPYKKVDLVIVTFNKMKDKKLIIVGKGTQEQKLKAIAGENTRFIQDISDQELADLYLSATALIMPQEEDFGYVALEAQFFGCPVIAYAKGGATETVIPQKTGIFFSDQTVSSLQDAVAEVGCRKYNLGGRYGHLKRFSKEKFVHKLESLACDL</sequence>
<name>A0A0G0JNA1_9BACT</name>
<reference evidence="2 3" key="1">
    <citation type="journal article" date="2015" name="Nature">
        <title>rRNA introns, odd ribosomes, and small enigmatic genomes across a large radiation of phyla.</title>
        <authorList>
            <person name="Brown C.T."/>
            <person name="Hug L.A."/>
            <person name="Thomas B.C."/>
            <person name="Sharon I."/>
            <person name="Castelle C.J."/>
            <person name="Singh A."/>
            <person name="Wilkins M.J."/>
            <person name="Williams K.H."/>
            <person name="Banfield J.F."/>
        </authorList>
    </citation>
    <scope>NUCLEOTIDE SEQUENCE [LARGE SCALE GENOMIC DNA]</scope>
</reference>
<comment type="caution">
    <text evidence="2">The sequence shown here is derived from an EMBL/GenBank/DDBJ whole genome shotgun (WGS) entry which is preliminary data.</text>
</comment>
<dbReference type="Proteomes" id="UP000034471">
    <property type="component" value="Unassembled WGS sequence"/>
</dbReference>
<dbReference type="PANTHER" id="PTHR45947">
    <property type="entry name" value="SULFOQUINOVOSYL TRANSFERASE SQD2"/>
    <property type="match status" value="1"/>
</dbReference>
<evidence type="ECO:0000313" key="3">
    <source>
        <dbReference type="Proteomes" id="UP000034471"/>
    </source>
</evidence>
<keyword evidence="2" id="KW-0808">Transferase</keyword>
<dbReference type="Pfam" id="PF00534">
    <property type="entry name" value="Glycos_transf_1"/>
    <property type="match status" value="1"/>
</dbReference>
<dbReference type="Gene3D" id="3.40.50.2000">
    <property type="entry name" value="Glycogen Phosphorylase B"/>
    <property type="match status" value="2"/>
</dbReference>
<evidence type="ECO:0000313" key="2">
    <source>
        <dbReference type="EMBL" id="KKQ38344.1"/>
    </source>
</evidence>
<dbReference type="SUPFAM" id="SSF53756">
    <property type="entry name" value="UDP-Glycosyltransferase/glycogen phosphorylase"/>
    <property type="match status" value="1"/>
</dbReference>
<protein>
    <submittedName>
        <fullName evidence="2">Glycosyl transferase group 1</fullName>
    </submittedName>
</protein>
<organism evidence="2 3">
    <name type="scientific">Candidatus Roizmanbacteria bacterium GW2011_GWA2_37_7</name>
    <dbReference type="NCBI Taxonomy" id="1618481"/>
    <lineage>
        <taxon>Bacteria</taxon>
        <taxon>Candidatus Roizmaniibacteriota</taxon>
    </lineage>
</organism>
<dbReference type="PANTHER" id="PTHR45947:SF3">
    <property type="entry name" value="SULFOQUINOVOSYL TRANSFERASE SQD2"/>
    <property type="match status" value="1"/>
</dbReference>
<accession>A0A0G0JNA1</accession>
<evidence type="ECO:0000259" key="1">
    <source>
        <dbReference type="Pfam" id="PF00534"/>
    </source>
</evidence>
<dbReference type="AlphaFoldDB" id="A0A0G0JNA1"/>
<feature type="domain" description="Glycosyl transferase family 1" evidence="1">
    <location>
        <begin position="211"/>
        <end position="339"/>
    </location>
</feature>
<dbReference type="EMBL" id="LBTJ01000012">
    <property type="protein sequence ID" value="KKQ38344.1"/>
    <property type="molecule type" value="Genomic_DNA"/>
</dbReference>
<proteinExistence type="predicted"/>
<gene>
    <name evidence="2" type="ORF">US54_C0012G0041</name>
</gene>
<dbReference type="GO" id="GO:0016757">
    <property type="term" value="F:glycosyltransferase activity"/>
    <property type="evidence" value="ECO:0007669"/>
    <property type="project" value="InterPro"/>
</dbReference>
<dbReference type="InterPro" id="IPR050194">
    <property type="entry name" value="Glycosyltransferase_grp1"/>
</dbReference>
<dbReference type="InterPro" id="IPR001296">
    <property type="entry name" value="Glyco_trans_1"/>
</dbReference>
<dbReference type="STRING" id="1618481.US54_C0012G0041"/>